<dbReference type="EMBL" id="FXUF01000010">
    <property type="protein sequence ID" value="SMP62707.1"/>
    <property type="molecule type" value="Genomic_DNA"/>
</dbReference>
<dbReference type="PANTHER" id="PTHR36438:SF1">
    <property type="entry name" value="IRON-SULFUR CLUSTER REPAIR PROTEIN YTFE"/>
    <property type="match status" value="1"/>
</dbReference>
<keyword evidence="4" id="KW-0408">Iron</keyword>
<dbReference type="Proteomes" id="UP001158066">
    <property type="component" value="Unassembled WGS sequence"/>
</dbReference>
<dbReference type="AlphaFoldDB" id="A0AA46AJI4"/>
<comment type="caution">
    <text evidence="6">The sequence shown here is derived from an EMBL/GenBank/DDBJ whole genome shotgun (WGS) entry which is preliminary data.</text>
</comment>
<evidence type="ECO:0000313" key="7">
    <source>
        <dbReference type="Proteomes" id="UP001158066"/>
    </source>
</evidence>
<feature type="domain" description="Hemerythrin-like" evidence="5">
    <location>
        <begin position="90"/>
        <end position="231"/>
    </location>
</feature>
<evidence type="ECO:0000259" key="5">
    <source>
        <dbReference type="Pfam" id="PF01814"/>
    </source>
</evidence>
<sequence length="233" mass="26548">MITTNDIHLNETLGAIVSRFPGSIPILTKHEIDFCCGGHRTLATALDLSSDQRTHPVLTELNAGYERALTEGEDFQQFRYESPTMLMDYIVHWHHERLRENLPTIEKLLAKIVAVHGSNHPELLAVEQAFTPLKAAMIEHLSEEETHSFPLIKEASETVTLTRETMTALDSLREDHDTVGDHLKAIRRLTQGFTIPEDGCSTYHFVYQKLLELETDTFQHVHLENNVLFHMIG</sequence>
<keyword evidence="2" id="KW-0963">Cytoplasm</keyword>
<evidence type="ECO:0000256" key="1">
    <source>
        <dbReference type="ARBA" id="ARBA00004496"/>
    </source>
</evidence>
<keyword evidence="7" id="KW-1185">Reference proteome</keyword>
<dbReference type="InterPro" id="IPR012312">
    <property type="entry name" value="Hemerythrin-like"/>
</dbReference>
<comment type="subcellular location">
    <subcellularLocation>
        <location evidence="1">Cytoplasm</location>
    </subcellularLocation>
</comment>
<dbReference type="RefSeq" id="WP_283409846.1">
    <property type="nucleotide sequence ID" value="NZ_FXUF01000010.1"/>
</dbReference>
<reference evidence="6" key="1">
    <citation type="submission" date="2017-05" db="EMBL/GenBank/DDBJ databases">
        <authorList>
            <person name="Varghese N."/>
            <person name="Submissions S."/>
        </authorList>
    </citation>
    <scope>NUCLEOTIDE SEQUENCE</scope>
    <source>
        <strain evidence="6">Su22</strain>
    </source>
</reference>
<evidence type="ECO:0000256" key="2">
    <source>
        <dbReference type="ARBA" id="ARBA00022490"/>
    </source>
</evidence>
<name>A0AA46AJI4_9CLOT</name>
<organism evidence="6 7">
    <name type="scientific">Anoxynatronum buryatiense</name>
    <dbReference type="NCBI Taxonomy" id="489973"/>
    <lineage>
        <taxon>Bacteria</taxon>
        <taxon>Bacillati</taxon>
        <taxon>Bacillota</taxon>
        <taxon>Clostridia</taxon>
        <taxon>Eubacteriales</taxon>
        <taxon>Clostridiaceae</taxon>
        <taxon>Anoxynatronum</taxon>
    </lineage>
</organism>
<dbReference type="Pfam" id="PF01814">
    <property type="entry name" value="Hemerythrin"/>
    <property type="match status" value="1"/>
</dbReference>
<dbReference type="PANTHER" id="PTHR36438">
    <property type="entry name" value="IRON-SULFUR CLUSTER REPAIR PROTEIN YTFE"/>
    <property type="match status" value="1"/>
</dbReference>
<proteinExistence type="predicted"/>
<evidence type="ECO:0000313" key="6">
    <source>
        <dbReference type="EMBL" id="SMP62707.1"/>
    </source>
</evidence>
<evidence type="ECO:0000256" key="4">
    <source>
        <dbReference type="ARBA" id="ARBA00023004"/>
    </source>
</evidence>
<keyword evidence="3" id="KW-0479">Metal-binding</keyword>
<gene>
    <name evidence="6" type="ORF">SAMN06296020_11060</name>
</gene>
<evidence type="ECO:0000256" key="3">
    <source>
        <dbReference type="ARBA" id="ARBA00022723"/>
    </source>
</evidence>
<accession>A0AA46AJI4</accession>
<dbReference type="Gene3D" id="1.20.120.520">
    <property type="entry name" value="nmb1532 protein domain like"/>
    <property type="match status" value="1"/>
</dbReference>
<dbReference type="Pfam" id="PF04405">
    <property type="entry name" value="ScdA_N"/>
    <property type="match status" value="1"/>
</dbReference>
<dbReference type="InterPro" id="IPR019903">
    <property type="entry name" value="RIC_family"/>
</dbReference>
<protein>
    <submittedName>
        <fullName evidence="6">Regulator of cell morphogenesis and NO signaling</fullName>
    </submittedName>
</protein>
<dbReference type="NCBIfam" id="TIGR03652">
    <property type="entry name" value="FeS_repair_RIC"/>
    <property type="match status" value="1"/>
</dbReference>
<dbReference type="GO" id="GO:0005737">
    <property type="term" value="C:cytoplasm"/>
    <property type="evidence" value="ECO:0007669"/>
    <property type="project" value="UniProtKB-SubCell"/>
</dbReference>
<dbReference type="GO" id="GO:0046872">
    <property type="term" value="F:metal ion binding"/>
    <property type="evidence" value="ECO:0007669"/>
    <property type="project" value="UniProtKB-KW"/>
</dbReference>